<keyword evidence="3" id="KW-1185">Reference proteome</keyword>
<accession>A0A3P7WSB3</accession>
<reference evidence="4" key="2">
    <citation type="submission" date="2019-09" db="UniProtKB">
        <authorList>
            <consortium name="WormBaseParasite"/>
        </authorList>
    </citation>
    <scope>IDENTIFICATION</scope>
</reference>
<dbReference type="WBParaSite" id="HPBE_0000526301-mRNA-1">
    <property type="protein sequence ID" value="HPBE_0000526301-mRNA-1"/>
    <property type="gene ID" value="HPBE_0000526301"/>
</dbReference>
<reference evidence="2 3" key="1">
    <citation type="submission" date="2018-11" db="EMBL/GenBank/DDBJ databases">
        <authorList>
            <consortium name="Pathogen Informatics"/>
        </authorList>
    </citation>
    <scope>NUCLEOTIDE SEQUENCE [LARGE SCALE GENOMIC DNA]</scope>
</reference>
<evidence type="ECO:0000256" key="1">
    <source>
        <dbReference type="SAM" id="MobiDB-lite"/>
    </source>
</evidence>
<name>A0A183FFG9_HELPZ</name>
<dbReference type="Proteomes" id="UP000050761">
    <property type="component" value="Unassembled WGS sequence"/>
</dbReference>
<sequence length="98" mass="10330">MDARQKAIAAADVAAAAAASHHYGPTDTAPAMNGEGIKRVIPPASAGHRRNTRNASGFRWPLQGSSVRAATTQQLPSGEYGPTFHVTVQFTRSKGNYP</sequence>
<evidence type="ECO:0000313" key="4">
    <source>
        <dbReference type="WBParaSite" id="HPBE_0000526301-mRNA-1"/>
    </source>
</evidence>
<gene>
    <name evidence="2" type="ORF">HPBE_LOCUS5264</name>
</gene>
<evidence type="ECO:0000313" key="3">
    <source>
        <dbReference type="Proteomes" id="UP000050761"/>
    </source>
</evidence>
<dbReference type="AlphaFoldDB" id="A0A183FFG9"/>
<protein>
    <submittedName>
        <fullName evidence="4">Secreted protein</fullName>
    </submittedName>
</protein>
<accession>A0A183FFG9</accession>
<organism evidence="3 4">
    <name type="scientific">Heligmosomoides polygyrus</name>
    <name type="common">Parasitic roundworm</name>
    <dbReference type="NCBI Taxonomy" id="6339"/>
    <lineage>
        <taxon>Eukaryota</taxon>
        <taxon>Metazoa</taxon>
        <taxon>Ecdysozoa</taxon>
        <taxon>Nematoda</taxon>
        <taxon>Chromadorea</taxon>
        <taxon>Rhabditida</taxon>
        <taxon>Rhabditina</taxon>
        <taxon>Rhabditomorpha</taxon>
        <taxon>Strongyloidea</taxon>
        <taxon>Heligmosomidae</taxon>
        <taxon>Heligmosomoides</taxon>
    </lineage>
</organism>
<feature type="region of interest" description="Disordered" evidence="1">
    <location>
        <begin position="19"/>
        <end position="59"/>
    </location>
</feature>
<evidence type="ECO:0000313" key="2">
    <source>
        <dbReference type="EMBL" id="VDO63950.1"/>
    </source>
</evidence>
<dbReference type="EMBL" id="UZAH01025440">
    <property type="protein sequence ID" value="VDO63950.1"/>
    <property type="molecule type" value="Genomic_DNA"/>
</dbReference>
<proteinExistence type="predicted"/>